<dbReference type="GO" id="GO:0005737">
    <property type="term" value="C:cytoplasm"/>
    <property type="evidence" value="ECO:0007669"/>
    <property type="project" value="TreeGrafter"/>
</dbReference>
<evidence type="ECO:0000313" key="3">
    <source>
        <dbReference type="Proteomes" id="UP000694419"/>
    </source>
</evidence>
<accession>A0A8C3J9E8</accession>
<dbReference type="PANTHER" id="PTHR44813:SF1">
    <property type="entry name" value="MITOGEN-ACTIVATED PROTEIN KINASE-BINDING PROTEIN 1"/>
    <property type="match status" value="1"/>
</dbReference>
<dbReference type="Ensembl" id="ENSCPGT00000004998.1">
    <property type="protein sequence ID" value="ENSCPGP00000004543.1"/>
    <property type="gene ID" value="ENSCPGG00000003322.1"/>
</dbReference>
<dbReference type="Gene3D" id="2.130.10.10">
    <property type="entry name" value="YVTN repeat-like/Quinoprotein amine dehydrogenase"/>
    <property type="match status" value="1"/>
</dbReference>
<dbReference type="GO" id="GO:0046330">
    <property type="term" value="P:positive regulation of JNK cascade"/>
    <property type="evidence" value="ECO:0007669"/>
    <property type="project" value="TreeGrafter"/>
</dbReference>
<keyword evidence="3" id="KW-1185">Reference proteome</keyword>
<dbReference type="Pfam" id="PF00400">
    <property type="entry name" value="WD40"/>
    <property type="match status" value="2"/>
</dbReference>
<proteinExistence type="predicted"/>
<dbReference type="Proteomes" id="UP000694419">
    <property type="component" value="Unplaced"/>
</dbReference>
<dbReference type="InterPro" id="IPR001680">
    <property type="entry name" value="WD40_rpt"/>
</dbReference>
<reference evidence="2" key="1">
    <citation type="submission" date="2025-08" db="UniProtKB">
        <authorList>
            <consortium name="Ensembl"/>
        </authorList>
    </citation>
    <scope>IDENTIFICATION</scope>
</reference>
<dbReference type="InterPro" id="IPR055292">
    <property type="entry name" value="MABP1"/>
</dbReference>
<protein>
    <submittedName>
        <fullName evidence="2">Uncharacterized protein</fullName>
    </submittedName>
</protein>
<dbReference type="SUPFAM" id="SSF50978">
    <property type="entry name" value="WD40 repeat-like"/>
    <property type="match status" value="1"/>
</dbReference>
<sequence length="274" mass="29458">SGDACPASSIFPPSCVSSQYFSRKTLSALAFSPDGKLIVTGENGHRPAIRVWDVKERAQVSALQGHKHGVACVAFSPSGKHLVSVGHPHDMVVNVWDWKVSLKFPKLGLGVGEGAKRQAFSIFLTHGSDMLRGDARHVTETVPLVGRSGLLGELLDNVFCGVACGRGGMSGSTFCISSSGLLCRFNHKRVLEKWIILQVPLANCLCLGEELIFCGCAQGTVRVFRAGDMRYLSDLPKPHPLGVDVTRDPPPRYPTAPLSPLSTAQRRFGPHCSS</sequence>
<dbReference type="PANTHER" id="PTHR44813">
    <property type="entry name" value="MITOGEN-ACTIVATED PROTEIN KINASE-BINDING PROTEIN 1"/>
    <property type="match status" value="1"/>
</dbReference>
<dbReference type="InterPro" id="IPR015943">
    <property type="entry name" value="WD40/YVTN_repeat-like_dom_sf"/>
</dbReference>
<feature type="region of interest" description="Disordered" evidence="1">
    <location>
        <begin position="242"/>
        <end position="274"/>
    </location>
</feature>
<organism evidence="2 3">
    <name type="scientific">Calidris pygmaea</name>
    <name type="common">Spoon-billed sandpiper</name>
    <dbReference type="NCBI Taxonomy" id="425635"/>
    <lineage>
        <taxon>Eukaryota</taxon>
        <taxon>Metazoa</taxon>
        <taxon>Chordata</taxon>
        <taxon>Craniata</taxon>
        <taxon>Vertebrata</taxon>
        <taxon>Euteleostomi</taxon>
        <taxon>Archelosauria</taxon>
        <taxon>Archosauria</taxon>
        <taxon>Dinosauria</taxon>
        <taxon>Saurischia</taxon>
        <taxon>Theropoda</taxon>
        <taxon>Coelurosauria</taxon>
        <taxon>Aves</taxon>
        <taxon>Neognathae</taxon>
        <taxon>Neoaves</taxon>
        <taxon>Charadriiformes</taxon>
        <taxon>Scolopacidae</taxon>
        <taxon>Calidris</taxon>
    </lineage>
</organism>
<dbReference type="SMART" id="SM00320">
    <property type="entry name" value="WD40"/>
    <property type="match status" value="2"/>
</dbReference>
<reference evidence="2" key="2">
    <citation type="submission" date="2025-09" db="UniProtKB">
        <authorList>
            <consortium name="Ensembl"/>
        </authorList>
    </citation>
    <scope>IDENTIFICATION</scope>
</reference>
<name>A0A8C3J9E8_9CHAR</name>
<dbReference type="AlphaFoldDB" id="A0A8C3J9E8"/>
<dbReference type="GO" id="GO:0043124">
    <property type="term" value="P:negative regulation of canonical NF-kappaB signal transduction"/>
    <property type="evidence" value="ECO:0007669"/>
    <property type="project" value="TreeGrafter"/>
</dbReference>
<evidence type="ECO:0000313" key="2">
    <source>
        <dbReference type="Ensembl" id="ENSCPGP00000004543.1"/>
    </source>
</evidence>
<dbReference type="InterPro" id="IPR036322">
    <property type="entry name" value="WD40_repeat_dom_sf"/>
</dbReference>
<evidence type="ECO:0000256" key="1">
    <source>
        <dbReference type="SAM" id="MobiDB-lite"/>
    </source>
</evidence>